<proteinExistence type="predicted"/>
<feature type="compositionally biased region" description="Polar residues" evidence="1">
    <location>
        <begin position="40"/>
        <end position="52"/>
    </location>
</feature>
<sequence>MNLMLKEEWICPPSLVESLRMKPCGSTLAAKDDYESKTFASTSYSSPPTVNGAQADEVSLPNKPEKSTTCLVSEETLAKEKVKEQVFIKESYNFLKLLAKKLRYGQAIINTAMFYLLKYTRIYPYTSINKYLVSASCLLLSAKVKNEPIPMEYLAEWYIWAELKRIDPQSRPIISEKMKQEYVSKIQEQEFEILSELNFDVEVELPNKYIAKFFHVSLSKRGKPNEVLSKHAYMFMNDAFTTTAPLFYPPQEIAAAVIYMADVYLKKSPKFQKTYKDKCPSNEEEWFKFIDETLDLKTIIEVKDEIKKCYDRKTSSS</sequence>
<dbReference type="InterPro" id="IPR036915">
    <property type="entry name" value="Cyclin-like_sf"/>
</dbReference>
<dbReference type="SUPFAM" id="SSF47954">
    <property type="entry name" value="Cyclin-like"/>
    <property type="match status" value="2"/>
</dbReference>
<protein>
    <recommendedName>
        <fullName evidence="2">Cyclin N-terminal domain-containing protein</fullName>
    </recommendedName>
</protein>
<dbReference type="Pfam" id="PF00134">
    <property type="entry name" value="Cyclin_N"/>
    <property type="match status" value="1"/>
</dbReference>
<accession>A0AAD1XFM3</accession>
<evidence type="ECO:0000313" key="3">
    <source>
        <dbReference type="EMBL" id="CAI2370408.1"/>
    </source>
</evidence>
<keyword evidence="4" id="KW-1185">Reference proteome</keyword>
<organism evidence="3 4">
    <name type="scientific">Euplotes crassus</name>
    <dbReference type="NCBI Taxonomy" id="5936"/>
    <lineage>
        <taxon>Eukaryota</taxon>
        <taxon>Sar</taxon>
        <taxon>Alveolata</taxon>
        <taxon>Ciliophora</taxon>
        <taxon>Intramacronucleata</taxon>
        <taxon>Spirotrichea</taxon>
        <taxon>Hypotrichia</taxon>
        <taxon>Euplotida</taxon>
        <taxon>Euplotidae</taxon>
        <taxon>Moneuplotes</taxon>
    </lineage>
</organism>
<evidence type="ECO:0000256" key="1">
    <source>
        <dbReference type="SAM" id="MobiDB-lite"/>
    </source>
</evidence>
<dbReference type="CDD" id="cd20546">
    <property type="entry name" value="CYCLIN_SpCG1C_ScCTK2-like_rpt2"/>
    <property type="match status" value="1"/>
</dbReference>
<evidence type="ECO:0000259" key="2">
    <source>
        <dbReference type="Pfam" id="PF00134"/>
    </source>
</evidence>
<evidence type="ECO:0000313" key="4">
    <source>
        <dbReference type="Proteomes" id="UP001295684"/>
    </source>
</evidence>
<dbReference type="Gene3D" id="1.10.472.10">
    <property type="entry name" value="Cyclin-like"/>
    <property type="match status" value="2"/>
</dbReference>
<dbReference type="InterPro" id="IPR006671">
    <property type="entry name" value="Cyclin_N"/>
</dbReference>
<dbReference type="GO" id="GO:0016538">
    <property type="term" value="F:cyclin-dependent protein serine/threonine kinase regulator activity"/>
    <property type="evidence" value="ECO:0007669"/>
    <property type="project" value="InterPro"/>
</dbReference>
<name>A0AAD1XFM3_EUPCR</name>
<dbReference type="AlphaFoldDB" id="A0AAD1XFM3"/>
<gene>
    <name evidence="3" type="ORF">ECRASSUSDP1_LOCUS11720</name>
</gene>
<dbReference type="EMBL" id="CAMPGE010011585">
    <property type="protein sequence ID" value="CAI2370408.1"/>
    <property type="molecule type" value="Genomic_DNA"/>
</dbReference>
<dbReference type="GO" id="GO:0006357">
    <property type="term" value="P:regulation of transcription by RNA polymerase II"/>
    <property type="evidence" value="ECO:0007669"/>
    <property type="project" value="InterPro"/>
</dbReference>
<dbReference type="InterPro" id="IPR043198">
    <property type="entry name" value="Cyclin/Ssn8"/>
</dbReference>
<reference evidence="3" key="1">
    <citation type="submission" date="2023-07" db="EMBL/GenBank/DDBJ databases">
        <authorList>
            <consortium name="AG Swart"/>
            <person name="Singh M."/>
            <person name="Singh A."/>
            <person name="Seah K."/>
            <person name="Emmerich C."/>
        </authorList>
    </citation>
    <scope>NUCLEOTIDE SEQUENCE</scope>
    <source>
        <strain evidence="3">DP1</strain>
    </source>
</reference>
<feature type="region of interest" description="Disordered" evidence="1">
    <location>
        <begin position="40"/>
        <end position="62"/>
    </location>
</feature>
<comment type="caution">
    <text evidence="3">The sequence shown here is derived from an EMBL/GenBank/DDBJ whole genome shotgun (WGS) entry which is preliminary data.</text>
</comment>
<dbReference type="PANTHER" id="PTHR10026">
    <property type="entry name" value="CYCLIN"/>
    <property type="match status" value="1"/>
</dbReference>
<feature type="domain" description="Cyclin N-terminal" evidence="2">
    <location>
        <begin position="85"/>
        <end position="201"/>
    </location>
</feature>
<dbReference type="Proteomes" id="UP001295684">
    <property type="component" value="Unassembled WGS sequence"/>
</dbReference>